<name>A0ABV7Z178_9BACT</name>
<keyword evidence="3" id="KW-1185">Reference proteome</keyword>
<accession>A0ABV7Z178</accession>
<dbReference type="Proteomes" id="UP001595616">
    <property type="component" value="Unassembled WGS sequence"/>
</dbReference>
<keyword evidence="1" id="KW-1133">Transmembrane helix</keyword>
<protein>
    <submittedName>
        <fullName evidence="2">Uncharacterized protein</fullName>
    </submittedName>
</protein>
<keyword evidence="1" id="KW-0472">Membrane</keyword>
<gene>
    <name evidence="2" type="ORF">ACFOOI_21740</name>
</gene>
<feature type="transmembrane region" description="Helical" evidence="1">
    <location>
        <begin position="140"/>
        <end position="159"/>
    </location>
</feature>
<proteinExistence type="predicted"/>
<dbReference type="EMBL" id="JBHRYQ010000002">
    <property type="protein sequence ID" value="MFC3813303.1"/>
    <property type="molecule type" value="Genomic_DNA"/>
</dbReference>
<dbReference type="RefSeq" id="WP_379840289.1">
    <property type="nucleotide sequence ID" value="NZ_JBHRYQ010000002.1"/>
</dbReference>
<evidence type="ECO:0000313" key="3">
    <source>
        <dbReference type="Proteomes" id="UP001595616"/>
    </source>
</evidence>
<reference evidence="3" key="1">
    <citation type="journal article" date="2019" name="Int. J. Syst. Evol. Microbiol.">
        <title>The Global Catalogue of Microorganisms (GCM) 10K type strain sequencing project: providing services to taxonomists for standard genome sequencing and annotation.</title>
        <authorList>
            <consortium name="The Broad Institute Genomics Platform"/>
            <consortium name="The Broad Institute Genome Sequencing Center for Infectious Disease"/>
            <person name="Wu L."/>
            <person name="Ma J."/>
        </authorList>
    </citation>
    <scope>NUCLEOTIDE SEQUENCE [LARGE SCALE GENOMIC DNA]</scope>
    <source>
        <strain evidence="3">CECT 7956</strain>
    </source>
</reference>
<sequence>MMKNLLGIVLILICILIYRSRYQKESILNQKVTNNLTKAVNASTKEIASEELTKTLTYLKSKKLTKGFTSIMWKTKNEDIGYWYENLEASKRKLQPQKSANRLENTLALKKLNEAIMDTGKKTRPIVPEGLAVYPNNKQWAFLMTIATLMAIIGTTILIHEADKKQSPTHSEIDLKK</sequence>
<evidence type="ECO:0000313" key="2">
    <source>
        <dbReference type="EMBL" id="MFC3813303.1"/>
    </source>
</evidence>
<evidence type="ECO:0000256" key="1">
    <source>
        <dbReference type="SAM" id="Phobius"/>
    </source>
</evidence>
<keyword evidence="1" id="KW-0812">Transmembrane</keyword>
<organism evidence="2 3">
    <name type="scientific">Lacihabitans lacunae</name>
    <dbReference type="NCBI Taxonomy" id="1028214"/>
    <lineage>
        <taxon>Bacteria</taxon>
        <taxon>Pseudomonadati</taxon>
        <taxon>Bacteroidota</taxon>
        <taxon>Cytophagia</taxon>
        <taxon>Cytophagales</taxon>
        <taxon>Leadbetterellaceae</taxon>
        <taxon>Lacihabitans</taxon>
    </lineage>
</organism>
<comment type="caution">
    <text evidence="2">The sequence shown here is derived from an EMBL/GenBank/DDBJ whole genome shotgun (WGS) entry which is preliminary data.</text>
</comment>